<evidence type="ECO:0000313" key="2">
    <source>
        <dbReference type="EMBL" id="KAF7347551.1"/>
    </source>
</evidence>
<proteinExistence type="predicted"/>
<dbReference type="OrthoDB" id="2522283at2759"/>
<protein>
    <recommendedName>
        <fullName evidence="4">F-box domain-containing protein</fullName>
    </recommendedName>
</protein>
<dbReference type="AlphaFoldDB" id="A0A8H6XVX4"/>
<dbReference type="Proteomes" id="UP000620124">
    <property type="component" value="Unassembled WGS sequence"/>
</dbReference>
<keyword evidence="3" id="KW-1185">Reference proteome</keyword>
<feature type="region of interest" description="Disordered" evidence="1">
    <location>
        <begin position="19"/>
        <end position="44"/>
    </location>
</feature>
<organism evidence="2 3">
    <name type="scientific">Mycena venus</name>
    <dbReference type="NCBI Taxonomy" id="2733690"/>
    <lineage>
        <taxon>Eukaryota</taxon>
        <taxon>Fungi</taxon>
        <taxon>Dikarya</taxon>
        <taxon>Basidiomycota</taxon>
        <taxon>Agaricomycotina</taxon>
        <taxon>Agaricomycetes</taxon>
        <taxon>Agaricomycetidae</taxon>
        <taxon>Agaricales</taxon>
        <taxon>Marasmiineae</taxon>
        <taxon>Mycenaceae</taxon>
        <taxon>Mycena</taxon>
    </lineage>
</organism>
<sequence>MPRLFPYDFDFLPLLPFSSTSSDDTSSPSSPCSQSRLDSRADGTAPVPRVPLELAIYILEEACCDYQLAAPRAQFLKQCALVCRNWSVPAQKLLFSSVSITSERSCAAFTAAVDRATPRGRMLGDAVLRMRVVLDHNQPFGLSQHSFAHAVTACPNLLELNLALYGCASPGRDEVGLPDVLRMQRPAPSFDETTLDLLRAGPRIRALEFNNWSENKQAITQLLDLPSTSLEPFPGALEELRMNFQTSPSVDFTEWLLHNSTPSLRVLELEREPTSELLYYMIEAHGETLRSLALPARTSHDHSQAVQKCTQLRELRVESPCATALLFKSLPAGLQHVALTVDQDTALQSVVDAVRAGESLQAVTLQVWERGERNPQLPVLKLACAYRGIDLKITKDIRVFRSLVRGDHKSHPAFPRI</sequence>
<evidence type="ECO:0008006" key="4">
    <source>
        <dbReference type="Google" id="ProtNLM"/>
    </source>
</evidence>
<accession>A0A8H6XVX4</accession>
<comment type="caution">
    <text evidence="2">The sequence shown here is derived from an EMBL/GenBank/DDBJ whole genome shotgun (WGS) entry which is preliminary data.</text>
</comment>
<evidence type="ECO:0000313" key="3">
    <source>
        <dbReference type="Proteomes" id="UP000620124"/>
    </source>
</evidence>
<dbReference type="EMBL" id="JACAZI010000012">
    <property type="protein sequence ID" value="KAF7347551.1"/>
    <property type="molecule type" value="Genomic_DNA"/>
</dbReference>
<dbReference type="InterPro" id="IPR032675">
    <property type="entry name" value="LRR_dom_sf"/>
</dbReference>
<feature type="compositionally biased region" description="Low complexity" evidence="1">
    <location>
        <begin position="19"/>
        <end position="36"/>
    </location>
</feature>
<dbReference type="Gene3D" id="3.80.10.10">
    <property type="entry name" value="Ribonuclease Inhibitor"/>
    <property type="match status" value="1"/>
</dbReference>
<name>A0A8H6XVX4_9AGAR</name>
<gene>
    <name evidence="2" type="ORF">MVEN_01511500</name>
</gene>
<evidence type="ECO:0000256" key="1">
    <source>
        <dbReference type="SAM" id="MobiDB-lite"/>
    </source>
</evidence>
<reference evidence="2" key="1">
    <citation type="submission" date="2020-05" db="EMBL/GenBank/DDBJ databases">
        <title>Mycena genomes resolve the evolution of fungal bioluminescence.</title>
        <authorList>
            <person name="Tsai I.J."/>
        </authorList>
    </citation>
    <scope>NUCLEOTIDE SEQUENCE</scope>
    <source>
        <strain evidence="2">CCC161011</strain>
    </source>
</reference>